<dbReference type="GO" id="GO:0004803">
    <property type="term" value="F:transposase activity"/>
    <property type="evidence" value="ECO:0007669"/>
    <property type="project" value="InterPro"/>
</dbReference>
<keyword evidence="4" id="KW-1185">Reference proteome</keyword>
<name>A0A3G8YJ00_9DEIO</name>
<dbReference type="GO" id="GO:0003677">
    <property type="term" value="F:DNA binding"/>
    <property type="evidence" value="ECO:0007669"/>
    <property type="project" value="InterPro"/>
</dbReference>
<accession>A0A3G8YJ00</accession>
<gene>
    <name evidence="3" type="ORF">EHF33_20280</name>
</gene>
<dbReference type="Proteomes" id="UP000276417">
    <property type="component" value="Plasmid unnamed3"/>
</dbReference>
<evidence type="ECO:0000259" key="2">
    <source>
        <dbReference type="Pfam" id="PF01609"/>
    </source>
</evidence>
<evidence type="ECO:0000313" key="4">
    <source>
        <dbReference type="Proteomes" id="UP000276417"/>
    </source>
</evidence>
<dbReference type="SUPFAM" id="SSF53098">
    <property type="entry name" value="Ribonuclease H-like"/>
    <property type="match status" value="1"/>
</dbReference>
<dbReference type="Pfam" id="PF01609">
    <property type="entry name" value="DDE_Tnp_1"/>
    <property type="match status" value="1"/>
</dbReference>
<dbReference type="OrthoDB" id="56720at2"/>
<organism evidence="3 4">
    <name type="scientific">Deinococcus psychrotolerans</name>
    <dbReference type="NCBI Taxonomy" id="2489213"/>
    <lineage>
        <taxon>Bacteria</taxon>
        <taxon>Thermotogati</taxon>
        <taxon>Deinococcota</taxon>
        <taxon>Deinococci</taxon>
        <taxon>Deinococcales</taxon>
        <taxon>Deinococcaceae</taxon>
        <taxon>Deinococcus</taxon>
    </lineage>
</organism>
<evidence type="ECO:0000256" key="1">
    <source>
        <dbReference type="SAM" id="MobiDB-lite"/>
    </source>
</evidence>
<feature type="domain" description="Transposase IS4-like" evidence="2">
    <location>
        <begin position="154"/>
        <end position="312"/>
    </location>
</feature>
<dbReference type="EMBL" id="CP034187">
    <property type="protein sequence ID" value="AZI45248.1"/>
    <property type="molecule type" value="Genomic_DNA"/>
</dbReference>
<dbReference type="InterPro" id="IPR002559">
    <property type="entry name" value="Transposase_11"/>
</dbReference>
<dbReference type="InterPro" id="IPR012337">
    <property type="entry name" value="RNaseH-like_sf"/>
</dbReference>
<sequence length="398" mass="44727">MTTEQATGDASRLYQAVLAHLQSGLWNDIRNARTVSWMVSGLLLSQRSTFPHWLSHINAGATLAQSTERRVRRWLKNPAIDLTSIYGPLITRALRDWGEHTLILALDTSVLFEKFCLIRISVLFRGRAVPLVSRVLEHSSAQVSTAQLLPILAEVKGMLDFLKLREVRLLADRGFCDTALMGWLRVCGWHYRIRIKSSLIMAAPGKKRLCKVGEVKLAPRETRCLHNITLTGQHFGPVHIALGRPTDGPEQWQVVSDQPTGIETFAEYGERFQIEEGFLDEKSGLFGLEDSRLRDAASLERLVLVLAIATLLLVSEGLQTVQSGDQRVVDPHWKRALSYLKIGLRTVQYALSRGRTVFSRLTLQGGPDPEPPSRRKRSDADPRTTLEVGWQLVFRPLS</sequence>
<reference evidence="3 4" key="1">
    <citation type="submission" date="2018-11" db="EMBL/GenBank/DDBJ databases">
        <title>Deinococcus shelandsis sp. nov., isolated from South Shetland Islands soil of Antarctica.</title>
        <authorList>
            <person name="Tian J."/>
        </authorList>
    </citation>
    <scope>NUCLEOTIDE SEQUENCE [LARGE SCALE GENOMIC DNA]</scope>
    <source>
        <strain evidence="3 4">S14-83T</strain>
        <plasmid evidence="3 4">unnamed3</plasmid>
    </source>
</reference>
<proteinExistence type="predicted"/>
<feature type="region of interest" description="Disordered" evidence="1">
    <location>
        <begin position="361"/>
        <end position="382"/>
    </location>
</feature>
<keyword evidence="3" id="KW-0614">Plasmid</keyword>
<geneLocation type="plasmid" evidence="3 4">
    <name>unnamed3</name>
</geneLocation>
<evidence type="ECO:0000313" key="3">
    <source>
        <dbReference type="EMBL" id="AZI45248.1"/>
    </source>
</evidence>
<dbReference type="GO" id="GO:0006313">
    <property type="term" value="P:DNA transposition"/>
    <property type="evidence" value="ECO:0007669"/>
    <property type="project" value="InterPro"/>
</dbReference>
<protein>
    <submittedName>
        <fullName evidence="3">IS4/IS5 family transposase</fullName>
    </submittedName>
</protein>
<dbReference type="KEGG" id="dph:EHF33_20280"/>
<dbReference type="AlphaFoldDB" id="A0A3G8YJ00"/>